<evidence type="ECO:0000313" key="1">
    <source>
        <dbReference type="EMBL" id="PZE21627.1"/>
    </source>
</evidence>
<evidence type="ECO:0000313" key="2">
    <source>
        <dbReference type="Proteomes" id="UP000214746"/>
    </source>
</evidence>
<name>A0A2W1NB30_PAEXE</name>
<dbReference type="Proteomes" id="UP000214746">
    <property type="component" value="Unassembled WGS sequence"/>
</dbReference>
<sequence>MNVDFKTAIIRMHVLHYANQNAISVPGMKTKLERQGYVMSEQEVEQELDKLAQQKLLASLAGSYKMTYAGRAELDELKPKISVLHEEMNGLKPPVL</sequence>
<dbReference type="InterPro" id="IPR036390">
    <property type="entry name" value="WH_DNA-bd_sf"/>
</dbReference>
<protein>
    <submittedName>
        <fullName evidence="1">Uncharacterized protein</fullName>
    </submittedName>
</protein>
<organism evidence="1 2">
    <name type="scientific">Paenibacillus xerothermodurans</name>
    <dbReference type="NCBI Taxonomy" id="1977292"/>
    <lineage>
        <taxon>Bacteria</taxon>
        <taxon>Bacillati</taxon>
        <taxon>Bacillota</taxon>
        <taxon>Bacilli</taxon>
        <taxon>Bacillales</taxon>
        <taxon>Paenibacillaceae</taxon>
        <taxon>Paenibacillus</taxon>
    </lineage>
</organism>
<dbReference type="AlphaFoldDB" id="A0A2W1NB30"/>
<keyword evidence="2" id="KW-1185">Reference proteome</keyword>
<comment type="caution">
    <text evidence="1">The sequence shown here is derived from an EMBL/GenBank/DDBJ whole genome shotgun (WGS) entry which is preliminary data.</text>
</comment>
<dbReference type="OrthoDB" id="2679037at2"/>
<accession>A0A2W1NB30</accession>
<proteinExistence type="predicted"/>
<dbReference type="SUPFAM" id="SSF46785">
    <property type="entry name" value="Winged helix' DNA-binding domain"/>
    <property type="match status" value="1"/>
</dbReference>
<dbReference type="RefSeq" id="WP_089198769.1">
    <property type="nucleotide sequence ID" value="NZ_NHRJ02000002.1"/>
</dbReference>
<gene>
    <name evidence="1" type="ORF">CBW46_004170</name>
</gene>
<dbReference type="EMBL" id="NHRJ02000002">
    <property type="protein sequence ID" value="PZE21627.1"/>
    <property type="molecule type" value="Genomic_DNA"/>
</dbReference>
<reference evidence="1" key="1">
    <citation type="submission" date="2018-06" db="EMBL/GenBank/DDBJ databases">
        <title>Paenibacillus xerothermodurans sp. nov. an extremely dry heat resistant spore forming bacterium isolated from the soil of Cape Canaveral, Florida.</title>
        <authorList>
            <person name="Seuylemezian A."/>
            <person name="Kaur N."/>
            <person name="Patil P."/>
            <person name="Patil P."/>
            <person name="Mayilraj S."/>
            <person name="Vaishampayan P."/>
        </authorList>
    </citation>
    <scope>NUCLEOTIDE SEQUENCE [LARGE SCALE GENOMIC DNA]</scope>
    <source>
        <strain evidence="1">ATCC 27380</strain>
    </source>
</reference>